<comment type="caution">
    <text evidence="2">The sequence shown here is derived from an EMBL/GenBank/DDBJ whole genome shotgun (WGS) entry which is preliminary data.</text>
</comment>
<name>A0A167W401_9HYPO</name>
<feature type="region of interest" description="Disordered" evidence="1">
    <location>
        <begin position="86"/>
        <end position="149"/>
    </location>
</feature>
<accession>A0A167W401</accession>
<proteinExistence type="predicted"/>
<reference evidence="2 3" key="1">
    <citation type="journal article" date="2016" name="Genome Biol. Evol.">
        <title>Divergent and convergent evolution of fungal pathogenicity.</title>
        <authorList>
            <person name="Shang Y."/>
            <person name="Xiao G."/>
            <person name="Zheng P."/>
            <person name="Cen K."/>
            <person name="Zhan S."/>
            <person name="Wang C."/>
        </authorList>
    </citation>
    <scope>NUCLEOTIDE SEQUENCE [LARGE SCALE GENOMIC DNA]</scope>
    <source>
        <strain evidence="2 3">RCEF 264</strain>
    </source>
</reference>
<sequence>MLKMQKSWTGTRLVTADENEMFVKESRKGKLTLSRSIVVLPLQGWTAFSTKEQTVTIKVQTHTLDAIRVTAIFDVTFQPDLDRRFAKTNPERGKFPALTDEQDPPKATAATATATATTATETAASTAAAAAKNDPTEGAKEEEEQTEDEMELLETDPLVRFIALLESGPPMSAQKSAGLTKEEARAALYAEHAKFLERFVTNMAEQHVSARYKNMTRLEVFEETSGVLVGASFAEKIRPDLLANGLRLVRHTPAWVECRINRKACAFHSRSKRSGHAGPSACSCVFECTTK</sequence>
<gene>
    <name evidence="2" type="ORF">SPI_03476</name>
</gene>
<evidence type="ECO:0000313" key="2">
    <source>
        <dbReference type="EMBL" id="OAA63313.1"/>
    </source>
</evidence>
<evidence type="ECO:0000313" key="3">
    <source>
        <dbReference type="Proteomes" id="UP000076874"/>
    </source>
</evidence>
<dbReference type="EMBL" id="AZHD01000005">
    <property type="protein sequence ID" value="OAA63313.1"/>
    <property type="molecule type" value="Genomic_DNA"/>
</dbReference>
<feature type="compositionally biased region" description="Low complexity" evidence="1">
    <location>
        <begin position="107"/>
        <end position="131"/>
    </location>
</feature>
<organism evidence="2 3">
    <name type="scientific">Niveomyces insectorum RCEF 264</name>
    <dbReference type="NCBI Taxonomy" id="1081102"/>
    <lineage>
        <taxon>Eukaryota</taxon>
        <taxon>Fungi</taxon>
        <taxon>Dikarya</taxon>
        <taxon>Ascomycota</taxon>
        <taxon>Pezizomycotina</taxon>
        <taxon>Sordariomycetes</taxon>
        <taxon>Hypocreomycetidae</taxon>
        <taxon>Hypocreales</taxon>
        <taxon>Cordycipitaceae</taxon>
        <taxon>Niveomyces</taxon>
    </lineage>
</organism>
<keyword evidence="3" id="KW-1185">Reference proteome</keyword>
<feature type="compositionally biased region" description="Acidic residues" evidence="1">
    <location>
        <begin position="140"/>
        <end position="149"/>
    </location>
</feature>
<protein>
    <submittedName>
        <fullName evidence="2">Uncharacterized protein</fullName>
    </submittedName>
</protein>
<evidence type="ECO:0000256" key="1">
    <source>
        <dbReference type="SAM" id="MobiDB-lite"/>
    </source>
</evidence>
<dbReference type="Proteomes" id="UP000076874">
    <property type="component" value="Unassembled WGS sequence"/>
</dbReference>
<dbReference type="AlphaFoldDB" id="A0A167W401"/>